<evidence type="ECO:0000313" key="1">
    <source>
        <dbReference type="EMBL" id="BAU54907.1"/>
    </source>
</evidence>
<keyword evidence="2" id="KW-1185">Reference proteome</keyword>
<gene>
    <name evidence="1" type="ORF">MgSA37_03086</name>
</gene>
<dbReference type="OrthoDB" id="794187at2"/>
<protein>
    <submittedName>
        <fullName evidence="1">Uncharacterized protein</fullName>
    </submittedName>
</protein>
<evidence type="ECO:0000313" key="2">
    <source>
        <dbReference type="Proteomes" id="UP000218263"/>
    </source>
</evidence>
<dbReference type="Proteomes" id="UP000218263">
    <property type="component" value="Chromosome"/>
</dbReference>
<reference evidence="1 2" key="1">
    <citation type="submission" date="2015-12" db="EMBL/GenBank/DDBJ databases">
        <title>Genome sequence of Mucilaginibacter gotjawali.</title>
        <authorList>
            <person name="Lee J.S."/>
            <person name="Lee K.C."/>
            <person name="Kim K.K."/>
            <person name="Lee B.W."/>
        </authorList>
    </citation>
    <scope>NUCLEOTIDE SEQUENCE [LARGE SCALE GENOMIC DNA]</scope>
    <source>
        <strain evidence="1 2">SA3-7</strain>
    </source>
</reference>
<dbReference type="RefSeq" id="WP_096353027.1">
    <property type="nucleotide sequence ID" value="NZ_AP017313.1"/>
</dbReference>
<dbReference type="KEGG" id="mgot:MgSA37_03086"/>
<sequence>MNKRVKAFTIMEVTITMLVAALVMGITYSAYSIIIKSYGAFNKKNQDMAVLVRLDEWLKKDFSRADIILKDTAGIALNSADRHIKYRFDPEFIVRTEIRADTFKVKTDSLVTAFEGLPVNEFGPTDEQTRLDDLDLVILFQGEKIPYHYHKQYSSVNLINRNANALN</sequence>
<accession>A0A0X8X393</accession>
<dbReference type="EMBL" id="AP017313">
    <property type="protein sequence ID" value="BAU54907.1"/>
    <property type="molecule type" value="Genomic_DNA"/>
</dbReference>
<organism evidence="1 2">
    <name type="scientific">Mucilaginibacter gotjawali</name>
    <dbReference type="NCBI Taxonomy" id="1550579"/>
    <lineage>
        <taxon>Bacteria</taxon>
        <taxon>Pseudomonadati</taxon>
        <taxon>Bacteroidota</taxon>
        <taxon>Sphingobacteriia</taxon>
        <taxon>Sphingobacteriales</taxon>
        <taxon>Sphingobacteriaceae</taxon>
        <taxon>Mucilaginibacter</taxon>
    </lineage>
</organism>
<proteinExistence type="predicted"/>
<dbReference type="AlphaFoldDB" id="A0A0X8X393"/>
<name>A0A0X8X393_9SPHI</name>